<dbReference type="Pfam" id="PF05902">
    <property type="entry name" value="4_1_CTD"/>
    <property type="match status" value="1"/>
</dbReference>
<dbReference type="InterPro" id="IPR014847">
    <property type="entry name" value="FA"/>
</dbReference>
<keyword evidence="3" id="KW-0597">Phosphoprotein</keyword>
<evidence type="ECO:0000256" key="6">
    <source>
        <dbReference type="SAM" id="MobiDB-lite"/>
    </source>
</evidence>
<feature type="compositionally biased region" description="Basic and acidic residues" evidence="6">
    <location>
        <begin position="963"/>
        <end position="977"/>
    </location>
</feature>
<dbReference type="InterPro" id="IPR019748">
    <property type="entry name" value="FERM_central"/>
</dbReference>
<feature type="compositionally biased region" description="Basic and acidic residues" evidence="6">
    <location>
        <begin position="30"/>
        <end position="57"/>
    </location>
</feature>
<feature type="compositionally biased region" description="Basic and acidic residues" evidence="6">
    <location>
        <begin position="984"/>
        <end position="1002"/>
    </location>
</feature>
<evidence type="ECO:0000256" key="2">
    <source>
        <dbReference type="ARBA" id="ARBA00022490"/>
    </source>
</evidence>
<dbReference type="InterPro" id="IPR007477">
    <property type="entry name" value="SAB_dom"/>
</dbReference>
<dbReference type="FunFam" id="3.10.20.90:FF:000002">
    <property type="entry name" value="Erythrocyte protein band 4.1-like 3"/>
    <property type="match status" value="1"/>
</dbReference>
<feature type="compositionally biased region" description="Acidic residues" evidence="6">
    <location>
        <begin position="437"/>
        <end position="449"/>
    </location>
</feature>
<dbReference type="GO" id="GO:0005856">
    <property type="term" value="C:cytoskeleton"/>
    <property type="evidence" value="ECO:0007669"/>
    <property type="project" value="UniProtKB-SubCell"/>
</dbReference>
<dbReference type="FunFam" id="2.30.29.30:FF:000001">
    <property type="entry name" value="Erythrocyte membrane protein band 4.1"/>
    <property type="match status" value="1"/>
</dbReference>
<feature type="region of interest" description="Disordered" evidence="6">
    <location>
        <begin position="618"/>
        <end position="637"/>
    </location>
</feature>
<dbReference type="PRINTS" id="PR00935">
    <property type="entry name" value="BAND41"/>
</dbReference>
<organism evidence="8 9">
    <name type="scientific">Cirrhinus molitorella</name>
    <name type="common">mud carp</name>
    <dbReference type="NCBI Taxonomy" id="172907"/>
    <lineage>
        <taxon>Eukaryota</taxon>
        <taxon>Metazoa</taxon>
        <taxon>Chordata</taxon>
        <taxon>Craniata</taxon>
        <taxon>Vertebrata</taxon>
        <taxon>Euteleostomi</taxon>
        <taxon>Actinopterygii</taxon>
        <taxon>Neopterygii</taxon>
        <taxon>Teleostei</taxon>
        <taxon>Ostariophysi</taxon>
        <taxon>Cypriniformes</taxon>
        <taxon>Cyprinidae</taxon>
        <taxon>Labeoninae</taxon>
        <taxon>Labeonini</taxon>
        <taxon>Cirrhinus</taxon>
    </lineage>
</organism>
<evidence type="ECO:0000256" key="5">
    <source>
        <dbReference type="ARBA" id="ARBA00023212"/>
    </source>
</evidence>
<dbReference type="SUPFAM" id="SSF50729">
    <property type="entry name" value="PH domain-like"/>
    <property type="match status" value="1"/>
</dbReference>
<gene>
    <name evidence="8" type="ORF">Q8A67_021191</name>
</gene>
<evidence type="ECO:0000313" key="9">
    <source>
        <dbReference type="Proteomes" id="UP001187343"/>
    </source>
</evidence>
<dbReference type="GO" id="GO:0005938">
    <property type="term" value="C:cell cortex"/>
    <property type="evidence" value="ECO:0007669"/>
    <property type="project" value="UniProtKB-SubCell"/>
</dbReference>
<keyword evidence="4" id="KW-0009">Actin-binding</keyword>
<dbReference type="CDD" id="cd13184">
    <property type="entry name" value="FERM_C_4_1_family"/>
    <property type="match status" value="1"/>
</dbReference>
<dbReference type="SMART" id="SM00295">
    <property type="entry name" value="B41"/>
    <property type="match status" value="1"/>
</dbReference>
<dbReference type="GO" id="GO:0005198">
    <property type="term" value="F:structural molecule activity"/>
    <property type="evidence" value="ECO:0007669"/>
    <property type="project" value="InterPro"/>
</dbReference>
<feature type="compositionally biased region" description="Basic and acidic residues" evidence="6">
    <location>
        <begin position="499"/>
        <end position="516"/>
    </location>
</feature>
<feature type="region of interest" description="Disordered" evidence="6">
    <location>
        <begin position="422"/>
        <end position="478"/>
    </location>
</feature>
<evidence type="ECO:0000259" key="7">
    <source>
        <dbReference type="PROSITE" id="PS50057"/>
    </source>
</evidence>
<keyword evidence="2" id="KW-0963">Cytoplasm</keyword>
<dbReference type="Pfam" id="PF09379">
    <property type="entry name" value="FERM_N"/>
    <property type="match status" value="1"/>
</dbReference>
<dbReference type="InterPro" id="IPR018979">
    <property type="entry name" value="FERM_N"/>
</dbReference>
<keyword evidence="9" id="KW-1185">Reference proteome</keyword>
<dbReference type="CDD" id="cd14473">
    <property type="entry name" value="FERM_B-lobe"/>
    <property type="match status" value="1"/>
</dbReference>
<dbReference type="Gene3D" id="3.10.20.90">
    <property type="entry name" value="Phosphatidylinositol 3-kinase Catalytic Subunit, Chain A, domain 1"/>
    <property type="match status" value="1"/>
</dbReference>
<dbReference type="PANTHER" id="PTHR23280">
    <property type="entry name" value="4.1 G PROTEIN"/>
    <property type="match status" value="1"/>
</dbReference>
<dbReference type="InterPro" id="IPR035963">
    <property type="entry name" value="FERM_2"/>
</dbReference>
<dbReference type="Pfam" id="PF08736">
    <property type="entry name" value="FA"/>
    <property type="match status" value="1"/>
</dbReference>
<dbReference type="PROSITE" id="PS00660">
    <property type="entry name" value="FERM_1"/>
    <property type="match status" value="1"/>
</dbReference>
<evidence type="ECO:0000256" key="3">
    <source>
        <dbReference type="ARBA" id="ARBA00022553"/>
    </source>
</evidence>
<feature type="compositionally biased region" description="Basic and acidic residues" evidence="6">
    <location>
        <begin position="465"/>
        <end position="478"/>
    </location>
</feature>
<dbReference type="SMART" id="SM01195">
    <property type="entry name" value="FA"/>
    <property type="match status" value="1"/>
</dbReference>
<name>A0AA88P5D0_9TELE</name>
<dbReference type="GO" id="GO:0005516">
    <property type="term" value="F:calmodulin binding"/>
    <property type="evidence" value="ECO:0007669"/>
    <property type="project" value="UniProtKB-KW"/>
</dbReference>
<dbReference type="GO" id="GO:0003779">
    <property type="term" value="F:actin binding"/>
    <property type="evidence" value="ECO:0007669"/>
    <property type="project" value="UniProtKB-KW"/>
</dbReference>
<dbReference type="PANTHER" id="PTHR23280:SF24">
    <property type="entry name" value="BAND 4.1-LIKE PROTEIN 1"/>
    <property type="match status" value="1"/>
</dbReference>
<dbReference type="FunFam" id="1.20.80.10:FF:000001">
    <property type="entry name" value="Erythrocyte membrane protein band 4.1"/>
    <property type="match status" value="1"/>
</dbReference>
<dbReference type="SMART" id="SM01196">
    <property type="entry name" value="FERM_C"/>
    <property type="match status" value="1"/>
</dbReference>
<feature type="region of interest" description="Disordered" evidence="6">
    <location>
        <begin position="499"/>
        <end position="530"/>
    </location>
</feature>
<dbReference type="SUPFAM" id="SSF54236">
    <property type="entry name" value="Ubiquitin-like"/>
    <property type="match status" value="1"/>
</dbReference>
<comment type="caution">
    <text evidence="8">The sequence shown here is derived from an EMBL/GenBank/DDBJ whole genome shotgun (WGS) entry which is preliminary data.</text>
</comment>
<proteinExistence type="predicted"/>
<feature type="region of interest" description="Disordered" evidence="6">
    <location>
        <begin position="1166"/>
        <end position="1186"/>
    </location>
</feature>
<dbReference type="InterPro" id="IPR018980">
    <property type="entry name" value="FERM_PH-like_C"/>
</dbReference>
<keyword evidence="5" id="KW-0206">Cytoskeleton</keyword>
<evidence type="ECO:0000256" key="1">
    <source>
        <dbReference type="ARBA" id="ARBA00004245"/>
    </source>
</evidence>
<evidence type="ECO:0000256" key="4">
    <source>
        <dbReference type="ARBA" id="ARBA00023203"/>
    </source>
</evidence>
<dbReference type="Pfam" id="PF00373">
    <property type="entry name" value="FERM_M"/>
    <property type="match status" value="1"/>
</dbReference>
<dbReference type="Gene3D" id="2.30.29.30">
    <property type="entry name" value="Pleckstrin-homology domain (PH domain)/Phosphotyrosine-binding domain (PTB)"/>
    <property type="match status" value="1"/>
</dbReference>
<sequence length="1321" mass="149826">MRTETGPGTEVPPQHKGTEITVPESASDGKTVKEDVKPHDERDAQDASDRTMSDKSPRSPQKGFKRFKTLPFKVTLLDSSIYEENIEKQCKGQVLLDLVCEHLNLLEKDYFGLTFSDSDSQKNWLDLSKEIKKQMRTSSWHFNFAVKFYPPDPSQLMEDITRYYLCLQLRNDILSGRLPCSFVTHALLASYTVQAELGDFDQDDHGSDYISDIHFAPNQTRELEERVMELHRTYRGMTPAEAEMNFLENAKKLSMYGVDLHHAKDSEGIDIMLGVCANGLLIYRDRLRINRFAWPKILKISYKRSNFYIKIRPGEYELFESTIGFKLSNHRAAKRLWKVCIEHHTFFRLVSPEPPPKGFLMMGSKFRYSGRTQAQTRQASALIDRPAPHFERSTSKRYLLSRSLDGEFCQPVSMLGEIHDGLSQKSESEQPQFLSGDEADPDLSLDQDQDQEHSNSEETVTTPTRKRDVKESTPLRKQEFLDKSEDVLLKHQASINELKRALKEPNSKLMNREKRLSGTSPGGTPEKKAGSEEWVLLDYEMEEKGKYKASTPPPPLVIDPLLKEETDKQQEITKMTQIELMGKNSVETQKHKTTFASSKISLMENITGEDVTTEIKSKLSDVSKKEPTQLAESRPENKNTIMDIIEDSSQHKIRREKRPQSLNLGKSRDFVYEAEAKGSNITHDSAESDEDNNTEHIKESVVCHPENFSSTTDTWSSPIAEKLNQPATTATLLEENTEFDRIMEKDLQIPNQGARMMHDDRKSDDARKFVECQEQLSTEVKIMNTEDKQDSVSSPSKDELKKVKTDIRFEVKKVIMIDNSENEAKSGKTKKKEIELGLEKKTSNLVLDESAEIQLASELRKTSQRVTGHTRSDITRIVPLKAERVRSQGYKDDLDIGQGSEVIKRNFKRYSMNESFVTHFDPCNFESTDTSYPQANRTTSLMKANTIQESSLAIKVTCVCSEHQESSPKKGGIRNEDTTNDTSRTVHRDLLHTDEEISDLHFTRTTVNPKNAPPTPPVKTKKARESGLFLRNSRNISNDTTLEANKKNLPEPLSTTSTLEDPQYDVKQQPDSALEDDYNRELAGLKDTYLAIERKCSSMTVSSTSSLEAEVDFTVIMDLHSGMEEFSRGMTKLVEKDKVELGRESFDNTPRSHSTCHMKLQDASPGREHFLEGHGHQDTEPPPVAKKEPSAVSAAQMLRKGEVKMELHSNGSEALVKDISDHVRSNSLETDFVASPLTITTDSITSATTTQVTKTVKGGYAETRIEKRIIITGDDDVDQHQALAMAIQEAKQQHPDMLVTKAIVVRETDSSYEEKHRTYES</sequence>
<reference evidence="8" key="1">
    <citation type="submission" date="2023-08" db="EMBL/GenBank/DDBJ databases">
        <title>Chromosome-level Genome Assembly of mud carp (Cirrhinus molitorella).</title>
        <authorList>
            <person name="Liu H."/>
        </authorList>
    </citation>
    <scope>NUCLEOTIDE SEQUENCE</scope>
    <source>
        <strain evidence="8">Prfri</strain>
        <tissue evidence="8">Muscle</tissue>
    </source>
</reference>
<dbReference type="InterPro" id="IPR019747">
    <property type="entry name" value="FERM_CS"/>
</dbReference>
<protein>
    <recommendedName>
        <fullName evidence="7">FERM domain-containing protein</fullName>
    </recommendedName>
</protein>
<dbReference type="InterPro" id="IPR000299">
    <property type="entry name" value="FERM_domain"/>
</dbReference>
<feature type="compositionally biased region" description="Polar residues" evidence="6">
    <location>
        <begin position="1032"/>
        <end position="1043"/>
    </location>
</feature>
<feature type="region of interest" description="Disordered" evidence="6">
    <location>
        <begin position="1"/>
        <end position="63"/>
    </location>
</feature>
<dbReference type="GO" id="GO:0030866">
    <property type="term" value="P:cortical actin cytoskeleton organization"/>
    <property type="evidence" value="ECO:0007669"/>
    <property type="project" value="InterPro"/>
</dbReference>
<dbReference type="Pfam" id="PF04382">
    <property type="entry name" value="SAB"/>
    <property type="match status" value="1"/>
</dbReference>
<comment type="subcellular location">
    <subcellularLocation>
        <location evidence="1">Cytoplasm</location>
        <location evidence="1">Cytoskeleton</location>
    </subcellularLocation>
</comment>
<dbReference type="InterPro" id="IPR019749">
    <property type="entry name" value="Band_41_domain"/>
</dbReference>
<dbReference type="InterPro" id="IPR011993">
    <property type="entry name" value="PH-like_dom_sf"/>
</dbReference>
<dbReference type="Gene3D" id="1.20.80.10">
    <property type="match status" value="1"/>
</dbReference>
<accession>A0AA88P5D0</accession>
<dbReference type="InterPro" id="IPR014352">
    <property type="entry name" value="FERM/acyl-CoA-bd_prot_sf"/>
</dbReference>
<dbReference type="InterPro" id="IPR008379">
    <property type="entry name" value="Band_4.1_C"/>
</dbReference>
<evidence type="ECO:0000313" key="8">
    <source>
        <dbReference type="EMBL" id="KAK2874038.1"/>
    </source>
</evidence>
<dbReference type="GO" id="GO:0051301">
    <property type="term" value="P:cell division"/>
    <property type="evidence" value="ECO:0007669"/>
    <property type="project" value="UniProtKB-KW"/>
</dbReference>
<dbReference type="Pfam" id="PF09380">
    <property type="entry name" value="FERM_C"/>
    <property type="match status" value="1"/>
</dbReference>
<dbReference type="PROSITE" id="PS50057">
    <property type="entry name" value="FERM_3"/>
    <property type="match status" value="1"/>
</dbReference>
<dbReference type="Proteomes" id="UP001187343">
    <property type="component" value="Unassembled WGS sequence"/>
</dbReference>
<dbReference type="GO" id="GO:0005886">
    <property type="term" value="C:plasma membrane"/>
    <property type="evidence" value="ECO:0007669"/>
    <property type="project" value="TreeGrafter"/>
</dbReference>
<dbReference type="EMBL" id="JAUYZG010000021">
    <property type="protein sequence ID" value="KAK2874038.1"/>
    <property type="molecule type" value="Genomic_DNA"/>
</dbReference>
<dbReference type="InterPro" id="IPR029071">
    <property type="entry name" value="Ubiquitin-like_domsf"/>
</dbReference>
<feature type="domain" description="FERM" evidence="7">
    <location>
        <begin position="70"/>
        <end position="351"/>
    </location>
</feature>
<dbReference type="PROSITE" id="PS00661">
    <property type="entry name" value="FERM_2"/>
    <property type="match status" value="1"/>
</dbReference>
<dbReference type="SUPFAM" id="SSF47031">
    <property type="entry name" value="Second domain of FERM"/>
    <property type="match status" value="1"/>
</dbReference>
<dbReference type="InterPro" id="IPR000798">
    <property type="entry name" value="Ez/rad/moesin-like"/>
</dbReference>
<dbReference type="GO" id="GO:0005634">
    <property type="term" value="C:nucleus"/>
    <property type="evidence" value="ECO:0007669"/>
    <property type="project" value="UniProtKB-SubCell"/>
</dbReference>
<dbReference type="PRINTS" id="PR00661">
    <property type="entry name" value="ERMFAMILY"/>
</dbReference>
<dbReference type="GO" id="GO:0031032">
    <property type="term" value="P:actomyosin structure organization"/>
    <property type="evidence" value="ECO:0007669"/>
    <property type="project" value="TreeGrafter"/>
</dbReference>
<feature type="region of interest" description="Disordered" evidence="6">
    <location>
        <begin position="963"/>
        <end position="1071"/>
    </location>
</feature>